<keyword evidence="2" id="KW-1185">Reference proteome</keyword>
<dbReference type="EMBL" id="CM043798">
    <property type="protein sequence ID" value="KAI4813719.1"/>
    <property type="molecule type" value="Genomic_DNA"/>
</dbReference>
<feature type="non-terminal residue" evidence="1">
    <location>
        <position position="1"/>
    </location>
</feature>
<protein>
    <submittedName>
        <fullName evidence="1">Uncharacterized protein</fullName>
    </submittedName>
</protein>
<proteinExistence type="predicted"/>
<feature type="non-terminal residue" evidence="1">
    <location>
        <position position="61"/>
    </location>
</feature>
<evidence type="ECO:0000313" key="2">
    <source>
        <dbReference type="Proteomes" id="UP001057452"/>
    </source>
</evidence>
<comment type="caution">
    <text evidence="1">The sequence shown here is derived from an EMBL/GenBank/DDBJ whole genome shotgun (WGS) entry which is preliminary data.</text>
</comment>
<evidence type="ECO:0000313" key="1">
    <source>
        <dbReference type="EMBL" id="KAI4813719.1"/>
    </source>
</evidence>
<accession>A0ACB9WK20</accession>
<sequence length="61" mass="6756">ISSEKGPDFASWFVFLQMQTDDGTLDKLSARLVKHCGLSLLKLYCPHVALSCHSSTVDTTR</sequence>
<gene>
    <name evidence="1" type="ORF">KUCAC02_002950</name>
</gene>
<organism evidence="1 2">
    <name type="scientific">Chaenocephalus aceratus</name>
    <name type="common">Blackfin icefish</name>
    <name type="synonym">Chaenichthys aceratus</name>
    <dbReference type="NCBI Taxonomy" id="36190"/>
    <lineage>
        <taxon>Eukaryota</taxon>
        <taxon>Metazoa</taxon>
        <taxon>Chordata</taxon>
        <taxon>Craniata</taxon>
        <taxon>Vertebrata</taxon>
        <taxon>Euteleostomi</taxon>
        <taxon>Actinopterygii</taxon>
        <taxon>Neopterygii</taxon>
        <taxon>Teleostei</taxon>
        <taxon>Neoteleostei</taxon>
        <taxon>Acanthomorphata</taxon>
        <taxon>Eupercaria</taxon>
        <taxon>Perciformes</taxon>
        <taxon>Notothenioidei</taxon>
        <taxon>Channichthyidae</taxon>
        <taxon>Chaenocephalus</taxon>
    </lineage>
</organism>
<dbReference type="Proteomes" id="UP001057452">
    <property type="component" value="Chromosome 14"/>
</dbReference>
<reference evidence="1" key="1">
    <citation type="submission" date="2022-05" db="EMBL/GenBank/DDBJ databases">
        <title>Chromosome-level genome of Chaenocephalus aceratus.</title>
        <authorList>
            <person name="Park H."/>
        </authorList>
    </citation>
    <scope>NUCLEOTIDE SEQUENCE</scope>
    <source>
        <strain evidence="1">KU_202001</strain>
    </source>
</reference>
<name>A0ACB9WK20_CHAAC</name>